<dbReference type="AlphaFoldDB" id="A0ABD3WBS0"/>
<keyword evidence="4" id="KW-1185">Reference proteome</keyword>
<dbReference type="InterPro" id="IPR038461">
    <property type="entry name" value="Schlafen_AlbA_2_dom_sf"/>
</dbReference>
<gene>
    <name evidence="3" type="ORF">ACJMK2_038886</name>
</gene>
<reference evidence="3 4" key="1">
    <citation type="submission" date="2024-11" db="EMBL/GenBank/DDBJ databases">
        <title>Chromosome-level genome assembly of the freshwater bivalve Anodonta woodiana.</title>
        <authorList>
            <person name="Chen X."/>
        </authorList>
    </citation>
    <scope>NUCLEOTIDE SEQUENCE [LARGE SCALE GENOMIC DNA]</scope>
    <source>
        <strain evidence="3">MN2024</strain>
        <tissue evidence="3">Gills</tissue>
    </source>
</reference>
<protein>
    <recommendedName>
        <fullName evidence="2">Tudor domain-containing protein</fullName>
    </recommendedName>
</protein>
<dbReference type="SUPFAM" id="SSF63748">
    <property type="entry name" value="Tudor/PWWP/MBT"/>
    <property type="match status" value="1"/>
</dbReference>
<feature type="compositionally biased region" description="Low complexity" evidence="1">
    <location>
        <begin position="516"/>
        <end position="526"/>
    </location>
</feature>
<proteinExistence type="predicted"/>
<dbReference type="InterPro" id="IPR029684">
    <property type="entry name" value="Schlafen"/>
</dbReference>
<dbReference type="InterPro" id="IPR016024">
    <property type="entry name" value="ARM-type_fold"/>
</dbReference>
<dbReference type="PANTHER" id="PTHR12155">
    <property type="entry name" value="SCHLAFEN"/>
    <property type="match status" value="1"/>
</dbReference>
<dbReference type="SUPFAM" id="SSF48371">
    <property type="entry name" value="ARM repeat"/>
    <property type="match status" value="1"/>
</dbReference>
<evidence type="ECO:0000313" key="3">
    <source>
        <dbReference type="EMBL" id="KAL3870851.1"/>
    </source>
</evidence>
<dbReference type="Gene3D" id="3.30.950.30">
    <property type="entry name" value="Schlafen, AAA domain"/>
    <property type="match status" value="1"/>
</dbReference>
<feature type="domain" description="Tudor" evidence="2">
    <location>
        <begin position="269"/>
        <end position="328"/>
    </location>
</feature>
<accession>A0ABD3WBS0</accession>
<dbReference type="InterPro" id="IPR011989">
    <property type="entry name" value="ARM-like"/>
</dbReference>
<organism evidence="3 4">
    <name type="scientific">Sinanodonta woodiana</name>
    <name type="common">Chinese pond mussel</name>
    <name type="synonym">Anodonta woodiana</name>
    <dbReference type="NCBI Taxonomy" id="1069815"/>
    <lineage>
        <taxon>Eukaryota</taxon>
        <taxon>Metazoa</taxon>
        <taxon>Spiralia</taxon>
        <taxon>Lophotrochozoa</taxon>
        <taxon>Mollusca</taxon>
        <taxon>Bivalvia</taxon>
        <taxon>Autobranchia</taxon>
        <taxon>Heteroconchia</taxon>
        <taxon>Palaeoheterodonta</taxon>
        <taxon>Unionida</taxon>
        <taxon>Unionoidea</taxon>
        <taxon>Unionidae</taxon>
        <taxon>Unioninae</taxon>
        <taxon>Sinanodonta</taxon>
    </lineage>
</organism>
<evidence type="ECO:0000259" key="2">
    <source>
        <dbReference type="SMART" id="SM00333"/>
    </source>
</evidence>
<dbReference type="Proteomes" id="UP001634394">
    <property type="component" value="Unassembled WGS sequence"/>
</dbReference>
<evidence type="ECO:0000313" key="4">
    <source>
        <dbReference type="Proteomes" id="UP001634394"/>
    </source>
</evidence>
<comment type="caution">
    <text evidence="3">The sequence shown here is derived from an EMBL/GenBank/DDBJ whole genome shotgun (WGS) entry which is preliminary data.</text>
</comment>
<dbReference type="Pfam" id="PF00567">
    <property type="entry name" value="TUDOR"/>
    <property type="match status" value="1"/>
</dbReference>
<dbReference type="SMART" id="SM00333">
    <property type="entry name" value="TUDOR"/>
    <property type="match status" value="1"/>
</dbReference>
<dbReference type="Pfam" id="PF04326">
    <property type="entry name" value="SLFN_AlbA_2"/>
    <property type="match status" value="1"/>
</dbReference>
<sequence length="794" mass="88976">MEAAESHNISTAVLSNITEGVLEYLINVTKSNVGCMTKLSGFAILNELFKEDQNNISKVIGMKQGLLDSILFAIDSALSCETDTFDTVYVIVAMELLWQMSQLPIGQIQPLISKMVIGRLVQFLNVNGQFYKYSSSMACEFHRMFVNKHLIAKVKQLCMTADLIDSIHKKTDGQLKVLRKLPDAVNICSVYDTSIDKGISVSEYLIDNDFVLPGEEIDKACVDWTDIIVTEVLEGGYFWAHIGEDSMKAVCEIQSILNQMKASNQLTPCPIKIGQAVAVMGEVLGINCLLRAHILGQDQGLIIVFAFDYGFTIKVSRASVFELPCELYLTSNPAKASLCSLDGIRPPPFESSLVHDAVAILCNLCKQSIPAGEILADLSGVEFLIHVLVSCPGDKLTTQLLYLLNNLACNSRLTRQLTNSDSVNTVISVLNGRDLNSMDMELQKAWLMCLTSFLYNNDKNRCSFYQCNGMDIVLKMIASSDRCGIIYKSALKLLHNFLGSEVLDYAGQKNICQSLSNRNNSPRSSPEYTKSSNQVKESMHPIYLRMDNDISEIEAAAIPRMILCGLNTLGDDTDGEMIMSPKKKGNLKKQVVYIDTGELYKAREVEKRFIHKTCVKFQDDATHELRPDEDIKQVSAISIAQHVCGFLNNGKSGSIFFGIDKDQEVFGVKLSRSDRDEFRLGVDRMMVNKVSPRLLHNQFEVVYYPVVQISKDINGEMTCIPDHYVIEITVQGSREVIYTVTTDQKCYYRFGPNTAQISPQELRHLVVLDTEFDYQEEICRLRRELEHLKKSSCP</sequence>
<dbReference type="PANTHER" id="PTHR12155:SF47">
    <property type="entry name" value="SCHLAFEN ALBA-2 DOMAIN-CONTAINING PROTEIN"/>
    <property type="match status" value="1"/>
</dbReference>
<dbReference type="Gene3D" id="1.25.10.10">
    <property type="entry name" value="Leucine-rich Repeat Variant"/>
    <property type="match status" value="1"/>
</dbReference>
<dbReference type="InterPro" id="IPR007421">
    <property type="entry name" value="Schlafen_AlbA_2_dom"/>
</dbReference>
<evidence type="ECO:0000256" key="1">
    <source>
        <dbReference type="SAM" id="MobiDB-lite"/>
    </source>
</evidence>
<feature type="region of interest" description="Disordered" evidence="1">
    <location>
        <begin position="515"/>
        <end position="534"/>
    </location>
</feature>
<name>A0ABD3WBS0_SINWO</name>
<dbReference type="EMBL" id="JBJQND010000007">
    <property type="protein sequence ID" value="KAL3870851.1"/>
    <property type="molecule type" value="Genomic_DNA"/>
</dbReference>
<dbReference type="InterPro" id="IPR002999">
    <property type="entry name" value="Tudor"/>
</dbReference>